<name>A0A2P2NQC0_RHIMU</name>
<dbReference type="AlphaFoldDB" id="A0A2P2NQC0"/>
<reference evidence="2" key="1">
    <citation type="submission" date="2018-02" db="EMBL/GenBank/DDBJ databases">
        <title>Rhizophora mucronata_Transcriptome.</title>
        <authorList>
            <person name="Meera S.P."/>
            <person name="Sreeshan A."/>
            <person name="Augustine A."/>
        </authorList>
    </citation>
    <scope>NUCLEOTIDE SEQUENCE</scope>
    <source>
        <tissue evidence="2">Leaf</tissue>
    </source>
</reference>
<feature type="compositionally biased region" description="Basic and acidic residues" evidence="1">
    <location>
        <begin position="10"/>
        <end position="20"/>
    </location>
</feature>
<protein>
    <submittedName>
        <fullName evidence="2">Uncharacterized protein</fullName>
    </submittedName>
</protein>
<dbReference type="EMBL" id="GGEC01064140">
    <property type="protein sequence ID" value="MBX44624.1"/>
    <property type="molecule type" value="Transcribed_RNA"/>
</dbReference>
<feature type="region of interest" description="Disordered" evidence="1">
    <location>
        <begin position="1"/>
        <end position="20"/>
    </location>
</feature>
<organism evidence="2">
    <name type="scientific">Rhizophora mucronata</name>
    <name type="common">Asiatic mangrove</name>
    <dbReference type="NCBI Taxonomy" id="61149"/>
    <lineage>
        <taxon>Eukaryota</taxon>
        <taxon>Viridiplantae</taxon>
        <taxon>Streptophyta</taxon>
        <taxon>Embryophyta</taxon>
        <taxon>Tracheophyta</taxon>
        <taxon>Spermatophyta</taxon>
        <taxon>Magnoliopsida</taxon>
        <taxon>eudicotyledons</taxon>
        <taxon>Gunneridae</taxon>
        <taxon>Pentapetalae</taxon>
        <taxon>rosids</taxon>
        <taxon>fabids</taxon>
        <taxon>Malpighiales</taxon>
        <taxon>Rhizophoraceae</taxon>
        <taxon>Rhizophora</taxon>
    </lineage>
</organism>
<evidence type="ECO:0000313" key="2">
    <source>
        <dbReference type="EMBL" id="MBX44624.1"/>
    </source>
</evidence>
<proteinExistence type="predicted"/>
<evidence type="ECO:0000256" key="1">
    <source>
        <dbReference type="SAM" id="MobiDB-lite"/>
    </source>
</evidence>
<accession>A0A2P2NQC0</accession>
<sequence>MQGCSSAPKRPMDGPKQEGL</sequence>